<proteinExistence type="predicted"/>
<evidence type="ECO:0000313" key="2">
    <source>
        <dbReference type="Proteomes" id="UP001419268"/>
    </source>
</evidence>
<protein>
    <submittedName>
        <fullName evidence="1">Uncharacterized protein</fullName>
    </submittedName>
</protein>
<organism evidence="1 2">
    <name type="scientific">Stephania cephalantha</name>
    <dbReference type="NCBI Taxonomy" id="152367"/>
    <lineage>
        <taxon>Eukaryota</taxon>
        <taxon>Viridiplantae</taxon>
        <taxon>Streptophyta</taxon>
        <taxon>Embryophyta</taxon>
        <taxon>Tracheophyta</taxon>
        <taxon>Spermatophyta</taxon>
        <taxon>Magnoliopsida</taxon>
        <taxon>Ranunculales</taxon>
        <taxon>Menispermaceae</taxon>
        <taxon>Menispermoideae</taxon>
        <taxon>Cissampelideae</taxon>
        <taxon>Stephania</taxon>
    </lineage>
</organism>
<gene>
    <name evidence="1" type="ORF">Scep_023916</name>
</gene>
<keyword evidence="2" id="KW-1185">Reference proteome</keyword>
<reference evidence="1 2" key="1">
    <citation type="submission" date="2024-01" db="EMBL/GenBank/DDBJ databases">
        <title>Genome assemblies of Stephania.</title>
        <authorList>
            <person name="Yang L."/>
        </authorList>
    </citation>
    <scope>NUCLEOTIDE SEQUENCE [LARGE SCALE GENOMIC DNA]</scope>
    <source>
        <strain evidence="1">JXDWG</strain>
        <tissue evidence="1">Leaf</tissue>
    </source>
</reference>
<dbReference type="EMBL" id="JBBNAG010000010">
    <property type="protein sequence ID" value="KAK9100486.1"/>
    <property type="molecule type" value="Genomic_DNA"/>
</dbReference>
<name>A0AAP0HXS6_9MAGN</name>
<dbReference type="AlphaFoldDB" id="A0AAP0HXS6"/>
<sequence length="73" mass="8345">MLTFVSGNGYAEETNYLFVCFEALGFSMPKFVVYAYKEYVMYAFQTLLRLLEAPSLENKHAKDVSRGSLVTML</sequence>
<comment type="caution">
    <text evidence="1">The sequence shown here is derived from an EMBL/GenBank/DDBJ whole genome shotgun (WGS) entry which is preliminary data.</text>
</comment>
<accession>A0AAP0HXS6</accession>
<evidence type="ECO:0000313" key="1">
    <source>
        <dbReference type="EMBL" id="KAK9100486.1"/>
    </source>
</evidence>
<dbReference type="Proteomes" id="UP001419268">
    <property type="component" value="Unassembled WGS sequence"/>
</dbReference>